<dbReference type="PANTHER" id="PTHR43143">
    <property type="entry name" value="METALLOPHOSPHOESTERASE, CALCINEURIN SUPERFAMILY"/>
    <property type="match status" value="1"/>
</dbReference>
<dbReference type="Pfam" id="PF00149">
    <property type="entry name" value="Metallophos"/>
    <property type="match status" value="1"/>
</dbReference>
<gene>
    <name evidence="2" type="ORF">GCM10007423_11960</name>
</gene>
<feature type="domain" description="Calcineurin-like phosphoesterase" evidence="1">
    <location>
        <begin position="23"/>
        <end position="239"/>
    </location>
</feature>
<evidence type="ECO:0000313" key="2">
    <source>
        <dbReference type="EMBL" id="GGH26738.1"/>
    </source>
</evidence>
<dbReference type="Proteomes" id="UP000600214">
    <property type="component" value="Unassembled WGS sequence"/>
</dbReference>
<proteinExistence type="predicted"/>
<dbReference type="InterPro" id="IPR029052">
    <property type="entry name" value="Metallo-depent_PP-like"/>
</dbReference>
<organism evidence="2 3">
    <name type="scientific">Dyadobacter endophyticus</name>
    <dbReference type="NCBI Taxonomy" id="1749036"/>
    <lineage>
        <taxon>Bacteria</taxon>
        <taxon>Pseudomonadati</taxon>
        <taxon>Bacteroidota</taxon>
        <taxon>Cytophagia</taxon>
        <taxon>Cytophagales</taxon>
        <taxon>Spirosomataceae</taxon>
        <taxon>Dyadobacter</taxon>
    </lineage>
</organism>
<dbReference type="PANTHER" id="PTHR43143:SF1">
    <property type="entry name" value="SERINE_THREONINE-PROTEIN PHOSPHATASE CPPED1"/>
    <property type="match status" value="1"/>
</dbReference>
<evidence type="ECO:0000259" key="1">
    <source>
        <dbReference type="Pfam" id="PF00149"/>
    </source>
</evidence>
<reference evidence="3" key="1">
    <citation type="journal article" date="2019" name="Int. J. Syst. Evol. Microbiol.">
        <title>The Global Catalogue of Microorganisms (GCM) 10K type strain sequencing project: providing services to taxonomists for standard genome sequencing and annotation.</title>
        <authorList>
            <consortium name="The Broad Institute Genomics Platform"/>
            <consortium name="The Broad Institute Genome Sequencing Center for Infectious Disease"/>
            <person name="Wu L."/>
            <person name="Ma J."/>
        </authorList>
    </citation>
    <scope>NUCLEOTIDE SEQUENCE [LARGE SCALE GENOMIC DNA]</scope>
    <source>
        <strain evidence="3">CGMCC 1.15288</strain>
    </source>
</reference>
<protein>
    <recommendedName>
        <fullName evidence="1">Calcineurin-like phosphoesterase domain-containing protein</fullName>
    </recommendedName>
</protein>
<dbReference type="Gene3D" id="3.60.21.10">
    <property type="match status" value="1"/>
</dbReference>
<evidence type="ECO:0000313" key="3">
    <source>
        <dbReference type="Proteomes" id="UP000600214"/>
    </source>
</evidence>
<name>A0ABQ1YI14_9BACT</name>
<accession>A0ABQ1YI14</accession>
<comment type="caution">
    <text evidence="2">The sequence shown here is derived from an EMBL/GenBank/DDBJ whole genome shotgun (WGS) entry which is preliminary data.</text>
</comment>
<keyword evidence="3" id="KW-1185">Reference proteome</keyword>
<dbReference type="EMBL" id="BMIA01000001">
    <property type="protein sequence ID" value="GGH26738.1"/>
    <property type="molecule type" value="Genomic_DNA"/>
</dbReference>
<dbReference type="InterPro" id="IPR004843">
    <property type="entry name" value="Calcineurin-like_PHP"/>
</dbReference>
<sequence>MAAGGLSMSSVTAADNSQPKRVFRVAHLTDIHIQPHLWAGKRFEQCLHHLQNLEIKPDIILNTGDSVMGSHGISQTKASKEWALYREIMSSENSIPIVSCIGNHDIWHPSPGMFGDGKKRAMDEIALSHRYFSIDQNGWHIIILDSVQSRPEGTGYMATLDEEQFHWLQDDLRQTPSRVPVLVASHIPILSASVFFDGDNLKGGNWVVPGSLMHTDTTRIAKLFNKHDNIKLAISGHIHLLDRVTYNNVTYCCNGAVSGNYWMGKYHETNPGYAIIDLFDDGSFFNRYVQYR</sequence>
<dbReference type="SUPFAM" id="SSF56300">
    <property type="entry name" value="Metallo-dependent phosphatases"/>
    <property type="match status" value="1"/>
</dbReference>
<dbReference type="InterPro" id="IPR051918">
    <property type="entry name" value="STPP_CPPED1"/>
</dbReference>